<proteinExistence type="predicted"/>
<dbReference type="Proteomes" id="UP001589718">
    <property type="component" value="Unassembled WGS sequence"/>
</dbReference>
<evidence type="ECO:0008006" key="4">
    <source>
        <dbReference type="Google" id="ProtNLM"/>
    </source>
</evidence>
<evidence type="ECO:0000256" key="1">
    <source>
        <dbReference type="SAM" id="SignalP"/>
    </source>
</evidence>
<name>A0ABV5PEJ5_STRCM</name>
<dbReference type="RefSeq" id="WP_380837161.1">
    <property type="nucleotide sequence ID" value="NZ_JBHMCR010000009.1"/>
</dbReference>
<feature type="signal peptide" evidence="1">
    <location>
        <begin position="1"/>
        <end position="25"/>
    </location>
</feature>
<dbReference type="EMBL" id="JBHMCR010000009">
    <property type="protein sequence ID" value="MFB9521519.1"/>
    <property type="molecule type" value="Genomic_DNA"/>
</dbReference>
<comment type="caution">
    <text evidence="2">The sequence shown here is derived from an EMBL/GenBank/DDBJ whole genome shotgun (WGS) entry which is preliminary data.</text>
</comment>
<evidence type="ECO:0000313" key="2">
    <source>
        <dbReference type="EMBL" id="MFB9521519.1"/>
    </source>
</evidence>
<sequence length="422" mass="44668">MKTSHASRSLALAVVLLLAAVGCTDDDTATSAAPPRHPVYSERPADQLVAAGKSTKAAGTARFISTFTWESPAGKLIDTTTGDQSFSRAVAHANRSVTVPEGFPAVIADLYGTRPGRKRHGYAVQGSDVFYRTLKGTWLRYPAGAPQEFAQATWGFNERAGSVTPYGGTLADTVFGSFPTAPPRALPDGTRRYTLHADGGVAEPLLPKGLTVRDSPEPAVAKSEPVKVPLTVDLDTDGRLTRASADLTPLLAERTAEADLTLRAELRFTHYGTATGPPVPRGDRTEDATRALTFLTGLKPGACATTDTGLDGLSLVRRADCAAGEHDLRVLGQIKVDKSTRERITAQDGDAIASRRCSALAANAAPRLRAEARPAGHHAVYGWSEWSTLMGGPDGGTNTIEGQYTCYFITSAPVDPDTVREV</sequence>
<keyword evidence="1" id="KW-0732">Signal</keyword>
<reference evidence="2 3" key="1">
    <citation type="submission" date="2024-09" db="EMBL/GenBank/DDBJ databases">
        <authorList>
            <person name="Sun Q."/>
            <person name="Mori K."/>
        </authorList>
    </citation>
    <scope>NUCLEOTIDE SEQUENCE [LARGE SCALE GENOMIC DNA]</scope>
    <source>
        <strain evidence="2 3">JCM 4362</strain>
    </source>
</reference>
<keyword evidence="3" id="KW-1185">Reference proteome</keyword>
<protein>
    <recommendedName>
        <fullName evidence="4">Lipoprotein</fullName>
    </recommendedName>
</protein>
<organism evidence="2 3">
    <name type="scientific">Streptomyces cremeus</name>
    <dbReference type="NCBI Taxonomy" id="66881"/>
    <lineage>
        <taxon>Bacteria</taxon>
        <taxon>Bacillati</taxon>
        <taxon>Actinomycetota</taxon>
        <taxon>Actinomycetes</taxon>
        <taxon>Kitasatosporales</taxon>
        <taxon>Streptomycetaceae</taxon>
        <taxon>Streptomyces</taxon>
    </lineage>
</organism>
<accession>A0ABV5PEJ5</accession>
<gene>
    <name evidence="2" type="ORF">ACFFTU_16365</name>
</gene>
<evidence type="ECO:0000313" key="3">
    <source>
        <dbReference type="Proteomes" id="UP001589718"/>
    </source>
</evidence>
<dbReference type="PROSITE" id="PS51257">
    <property type="entry name" value="PROKAR_LIPOPROTEIN"/>
    <property type="match status" value="1"/>
</dbReference>
<feature type="chain" id="PRO_5046476320" description="Lipoprotein" evidence="1">
    <location>
        <begin position="26"/>
        <end position="422"/>
    </location>
</feature>